<dbReference type="InterPro" id="IPR045851">
    <property type="entry name" value="AMP-bd_C_sf"/>
</dbReference>
<dbReference type="PROSITE" id="PS50075">
    <property type="entry name" value="CARRIER"/>
    <property type="match status" value="3"/>
</dbReference>
<keyword evidence="5" id="KW-1185">Reference proteome</keyword>
<dbReference type="Gene3D" id="3.30.300.30">
    <property type="match status" value="3"/>
</dbReference>
<dbReference type="PANTHER" id="PTHR45527">
    <property type="entry name" value="NONRIBOSOMAL PEPTIDE SYNTHETASE"/>
    <property type="match status" value="1"/>
</dbReference>
<dbReference type="NCBIfam" id="NF003417">
    <property type="entry name" value="PRK04813.1"/>
    <property type="match status" value="3"/>
</dbReference>
<accession>A0A4Z0L902</accession>
<evidence type="ECO:0000313" key="4">
    <source>
        <dbReference type="EMBL" id="TGD58748.1"/>
    </source>
</evidence>
<evidence type="ECO:0000259" key="3">
    <source>
        <dbReference type="PROSITE" id="PS50075"/>
    </source>
</evidence>
<dbReference type="RefSeq" id="WP_135526008.1">
    <property type="nucleotide sequence ID" value="NZ_SRLH01000003.1"/>
</dbReference>
<dbReference type="Proteomes" id="UP000297407">
    <property type="component" value="Unassembled WGS sequence"/>
</dbReference>
<feature type="domain" description="Carrier" evidence="3">
    <location>
        <begin position="721"/>
        <end position="796"/>
    </location>
</feature>
<dbReference type="InterPro" id="IPR001242">
    <property type="entry name" value="Condensation_dom"/>
</dbReference>
<dbReference type="InterPro" id="IPR042099">
    <property type="entry name" value="ANL_N_sf"/>
</dbReference>
<dbReference type="Gene3D" id="3.40.50.980">
    <property type="match status" value="4"/>
</dbReference>
<sequence>MQDIHDKIAKDYWHKKAGKVVHSEGVFPENLLSESAIAEAQGLSYFYKLTGEKTVAEFTVLSALYAMLLQRYFEDSTLLSSKPFLPGAKNLLCYSFGPIAQKTVREFIQETKQEVEEVYTFAPFCEAAFTEQISGINHIPFQFNYGTTNDGHVLCHGLSFHIEKLENKDLKISANYAGAFVDRAIVGHFVMNFKKWLQSLETNIHLPIASISILSEGEKEQLLGLNPQKGSYDTEMTLAGLVEEQAQKTPQDIAVVCQQTAYTYASLNEMANRLSHFLIREKNISEGDFVGVKMERSEKLLIAILAVLKAGATYVPIDVNYPEERIAYIEKDSNCTYIIDADAYEGFLETYGDYSTENPLVNRQSNDLAYIIYTSGTTGNPKGVMITHQNAVALIHWAREEFRTESFDILYAATSHCFDLSVYEMFYPLSVGKKIRILANALEIGAALTSGQDQKILINTVPSSIRNVLEAGISLENVSVINLAGEPFPVDIAKKLLQTNAEIRNLYGPSEDTTYSTSYRLSAEKDYQSIPVGKPIFNTQAYILDDERQLVPAGNIGKLYLSGDGIAQGYLNQSELTAAKFIDNPFDNAAKMYDTGDLAKWMPDGNLAFFGRKDHQVKLRGYRIELGEIENVILSFSATIQQAVVAVKKNKEDVLVGYYVENTPTDKTLLRKYLEKQLPGYMVPTHFVKVDAIPLTPNGKVNKEALPEIADIIMEKTAYVAPADSVEEVLVAIWEQTLGVSPIGMNDHFFELGGHSLMISQVINSIYKKLNKSVPYKVFYTNPTLSDLRKVLKDQEYLPIPSVPVADSYPLTPSQNRLWLLSQLEGGNAAYQISGAVTLKGTVDGNHFIKAFEQVVARHEILRTVFRKDEEGIVQQYCIPEEDFHFTIETGDFSNAEFPDLLVREYIREKDTQSYRLDQAPLFRASLLKTATEEYVFYLSIHHLISDGWSLKVMTSQVLECYDALQSGKALPLSGKSIQFKDYAAWLASEQQKENYRAAKEFWLAQFQETVPVLQLPGYSNRPSVKTYHGNQYRFAMPAGLLASLKSLSKESGVTLFTVLMAGVKILLSRYSNQDDIVIGTPVAGREHPDLEHQIGLYINTLALRTSINPKETFSALLQRAGKQLLTAYGHQSFPFDALVEQLKTARDTSRSPLFDVMVVLQNQHQVSGFTNTFSSGVVMEDLAIDRNVSPFDMVFTFIEKETLQLELLYNSDVYTPGFIEGIAVHLEQLFTQIVKTPEIQLEEIELVSETEKELLLDTFNTTDTIFDTGKTIIDLFLEQVSKTPQNTAIVANGEALSYAGLDELSNKLAHYLILNYKIGQHDVVAVLLERGERLLIALLGILKAGAAYVPIDSNYPENRIKDILQDVSGKIVVDDAFMDDFYCEEELPSVVPELKTESTDLAYIIYTSGSTGKPKGVMITHQSLANLCFWHKEAYGVDQTSKGTLFSGVAFDASVWEIYPYLVSGATLYPIQNEDIRLQTSLLASFLKTNEITHTYLPSKICQEMMAEEDLELKTIILTGGESLNYATHTSLQVYNNYGPTENTVVTTYYDCKKAVKEKVSIGKPVSNTKVYILSDNLKLQPVGVIGELCISGAGLSKGYWQQPALTAEKFIPNPFSATGKLYKTGDLARWLPDGNLEFIGRKDNQVKIRGNRVELAEIEHVIREYGARISDVLVDVKEVYQEQAIVAYYTASETIDKKELRDYLKELLPDYMVPGYYVALEKLPLNANGKVDRIKLPAPSQEDILKKEYVAPGNETEAKIVGIWQELLGHQAIGVTDDFFELGGHSLLLTKLLNEYQKAFKAQIDLKILYSNTSLKSHAVLLQDAATVVQEIKKTAPQEYYEISPSQMRYWLLYKIQGKSREFNIYSTFELPEHLNTSAFATAFNLLLERHEVLRSVFAEEAGIPKQKILPHQTMPVPFLASEEEGKKEVFGHAFDLETYPLFKIAIVKEGQNHTLFFNIHHSISDGWSMGIISRDLMALYAAVISGNTAGLPQLDIQYKEYAQWQNGLLQPSVSNVPEHYWKEKLSGTLPYLPLPSDYTAKLKNNEANSSSYTVYVTQVQQQKIETLFVKKGISAFAVFVATLKIMLFRLTSEEDIIVGIPVANRNHYQLKDLVGCFINTVMLRDTIAGTMSFNTWLQQVNETLVNALVHQNYPFEQLLELLNVPQKDNRFPISPVFLNMVDFDVKTLETITDFSPSHEVLEAAPKFDIECYIKSFANGYSINCVYDHELFKPETITYWMDAYLSVIDQVTANEEKQISEITLFDQYIEQEAAARPTNDFDFFEAAEIEQSIAARFEKKVAQFPNHTAVYANDTVLTYHMLNNCANHLAQQILEKAQEGTRRIALLLSHNETCVIGMMGVLKAGFAYVPIDANSPVNRIRYIMEDSGCSQLICNSTTEEKTRLLQEELPYLSVIKLPESYVLPEMENLENSIKPSDEAYVLYTSGSTGMPKGVLQNQRNVLHFIRVYTNNVHIAVNDNLSVFSTYTFDASVKDIYGAILNGATVSIYDITENGLDKLSEWLFTQNITIIHMVPTIYRNFLKGLEENEVLTTVRLVDLGGESCHKPDLDLFREHFTEGAFLVNDYGPTESTIVAQNFLNHASKLTRNNMPLGKTVQETSLFLWDKNNQPLGVYQEGEIVFKSDYLSLGYLNRQELTEQVFLTDPATGKGRVYKSGDIGKMLPSGEIEFLQRKDSQVKLNGLRIELSEIEYQLEQIEAIKEAVVLLKEMQGNSYITAYIRVSETLGTAKIKALLAEILPKYMIPALYITLEEFPMTRTGKIERKALPDPTISDLKTVPYVAPQNDIESKLAAIWSEVLKLDIGIVGTEDNFFELGGNSLQGVVLINKINKNYNTSFSIANLYETLTIKDLSALLHFSLVQNQEFETADRELDQDEIIL</sequence>
<dbReference type="InterPro" id="IPR010071">
    <property type="entry name" value="AA_adenyl_dom"/>
</dbReference>
<dbReference type="SUPFAM" id="SSF56801">
    <property type="entry name" value="Acetyl-CoA synthetase-like"/>
    <property type="match status" value="3"/>
</dbReference>
<dbReference type="NCBIfam" id="TIGR01733">
    <property type="entry name" value="AA-adenyl-dom"/>
    <property type="match status" value="3"/>
</dbReference>
<dbReference type="Pfam" id="PF00668">
    <property type="entry name" value="Condensation"/>
    <property type="match status" value="2"/>
</dbReference>
<dbReference type="OrthoDB" id="4317020at2"/>
<dbReference type="GO" id="GO:0043041">
    <property type="term" value="P:amino acid activation for nonribosomal peptide biosynthetic process"/>
    <property type="evidence" value="ECO:0007669"/>
    <property type="project" value="TreeGrafter"/>
</dbReference>
<name>A0A4Z0L902_9FLAO</name>
<dbReference type="FunFam" id="2.30.38.10:FF:000001">
    <property type="entry name" value="Non-ribosomal peptide synthetase PvdI"/>
    <property type="match status" value="1"/>
</dbReference>
<dbReference type="Gene3D" id="2.30.38.10">
    <property type="entry name" value="Luciferase, Domain 3"/>
    <property type="match status" value="2"/>
</dbReference>
<dbReference type="Gene3D" id="3.30.559.10">
    <property type="entry name" value="Chloramphenicol acetyltransferase-like domain"/>
    <property type="match status" value="2"/>
</dbReference>
<dbReference type="Pfam" id="PF13193">
    <property type="entry name" value="AMP-binding_C"/>
    <property type="match status" value="1"/>
</dbReference>
<keyword evidence="2" id="KW-0597">Phosphoprotein</keyword>
<dbReference type="Pfam" id="PF00501">
    <property type="entry name" value="AMP-binding"/>
    <property type="match status" value="3"/>
</dbReference>
<gene>
    <name evidence="4" type="ORF">E4635_07480</name>
</gene>
<dbReference type="InterPro" id="IPR009081">
    <property type="entry name" value="PP-bd_ACP"/>
</dbReference>
<dbReference type="InterPro" id="IPR025110">
    <property type="entry name" value="AMP-bd_C"/>
</dbReference>
<evidence type="ECO:0000313" key="5">
    <source>
        <dbReference type="Proteomes" id="UP000297407"/>
    </source>
</evidence>
<evidence type="ECO:0000256" key="1">
    <source>
        <dbReference type="ARBA" id="ARBA00022450"/>
    </source>
</evidence>
<dbReference type="CDD" id="cd05930">
    <property type="entry name" value="A_NRPS"/>
    <property type="match status" value="3"/>
</dbReference>
<dbReference type="GO" id="GO:0031177">
    <property type="term" value="F:phosphopantetheine binding"/>
    <property type="evidence" value="ECO:0007669"/>
    <property type="project" value="TreeGrafter"/>
</dbReference>
<dbReference type="Gene3D" id="3.30.559.30">
    <property type="entry name" value="Nonribosomal peptide synthetase, condensation domain"/>
    <property type="match status" value="2"/>
</dbReference>
<feature type="domain" description="Carrier" evidence="3">
    <location>
        <begin position="2802"/>
        <end position="2879"/>
    </location>
</feature>
<dbReference type="InterPro" id="IPR036736">
    <property type="entry name" value="ACP-like_sf"/>
</dbReference>
<dbReference type="Gene3D" id="3.40.50.12780">
    <property type="entry name" value="N-terminal domain of ligase-like"/>
    <property type="match status" value="1"/>
</dbReference>
<dbReference type="InterPro" id="IPR000873">
    <property type="entry name" value="AMP-dep_synth/lig_dom"/>
</dbReference>
<dbReference type="SUPFAM" id="SSF47336">
    <property type="entry name" value="ACP-like"/>
    <property type="match status" value="3"/>
</dbReference>
<dbReference type="Pfam" id="PF00550">
    <property type="entry name" value="PP-binding"/>
    <property type="match status" value="3"/>
</dbReference>
<comment type="caution">
    <text evidence="4">The sequence shown here is derived from an EMBL/GenBank/DDBJ whole genome shotgun (WGS) entry which is preliminary data.</text>
</comment>
<protein>
    <submittedName>
        <fullName evidence="4">Amino acid adenylation domain-containing protein</fullName>
    </submittedName>
</protein>
<dbReference type="EMBL" id="SRLH01000003">
    <property type="protein sequence ID" value="TGD58748.1"/>
    <property type="molecule type" value="Genomic_DNA"/>
</dbReference>
<dbReference type="GO" id="GO:0005737">
    <property type="term" value="C:cytoplasm"/>
    <property type="evidence" value="ECO:0007669"/>
    <property type="project" value="TreeGrafter"/>
</dbReference>
<keyword evidence="1" id="KW-0596">Phosphopantetheine</keyword>
<dbReference type="PROSITE" id="PS00455">
    <property type="entry name" value="AMP_BINDING"/>
    <property type="match status" value="3"/>
</dbReference>
<proteinExistence type="predicted"/>
<dbReference type="GO" id="GO:0003824">
    <property type="term" value="F:catalytic activity"/>
    <property type="evidence" value="ECO:0007669"/>
    <property type="project" value="InterPro"/>
</dbReference>
<dbReference type="Gene3D" id="1.10.1200.10">
    <property type="entry name" value="ACP-like"/>
    <property type="match status" value="3"/>
</dbReference>
<dbReference type="SUPFAM" id="SSF52777">
    <property type="entry name" value="CoA-dependent acyltransferases"/>
    <property type="match status" value="4"/>
</dbReference>
<reference evidence="4 5" key="1">
    <citation type="submission" date="2019-04" db="EMBL/GenBank/DDBJ databases">
        <title>Flavobacterium sp. strain DS2-A Genome sequencing and assembly.</title>
        <authorList>
            <person name="Kim I."/>
        </authorList>
    </citation>
    <scope>NUCLEOTIDE SEQUENCE [LARGE SCALE GENOMIC DNA]</scope>
    <source>
        <strain evidence="4 5">DS2-A</strain>
    </source>
</reference>
<dbReference type="InterPro" id="IPR020845">
    <property type="entry name" value="AMP-binding_CS"/>
</dbReference>
<organism evidence="4 5">
    <name type="scientific">Flavobacterium humi</name>
    <dbReference type="NCBI Taxonomy" id="2562683"/>
    <lineage>
        <taxon>Bacteria</taxon>
        <taxon>Pseudomonadati</taxon>
        <taxon>Bacteroidota</taxon>
        <taxon>Flavobacteriia</taxon>
        <taxon>Flavobacteriales</taxon>
        <taxon>Flavobacteriaceae</taxon>
        <taxon>Flavobacterium</taxon>
    </lineage>
</organism>
<dbReference type="FunFam" id="3.40.50.980:FF:000001">
    <property type="entry name" value="Non-ribosomal peptide synthetase"/>
    <property type="match status" value="2"/>
</dbReference>
<dbReference type="InterPro" id="IPR023213">
    <property type="entry name" value="CAT-like_dom_sf"/>
</dbReference>
<feature type="domain" description="Carrier" evidence="3">
    <location>
        <begin position="1753"/>
        <end position="1828"/>
    </location>
</feature>
<dbReference type="CDD" id="cd19531">
    <property type="entry name" value="LCL_NRPS-like"/>
    <property type="match status" value="2"/>
</dbReference>
<evidence type="ECO:0000256" key="2">
    <source>
        <dbReference type="ARBA" id="ARBA00022553"/>
    </source>
</evidence>
<dbReference type="PANTHER" id="PTHR45527:SF1">
    <property type="entry name" value="FATTY ACID SYNTHASE"/>
    <property type="match status" value="1"/>
</dbReference>
<dbReference type="GO" id="GO:0044550">
    <property type="term" value="P:secondary metabolite biosynthetic process"/>
    <property type="evidence" value="ECO:0007669"/>
    <property type="project" value="TreeGrafter"/>
</dbReference>